<keyword evidence="2" id="KW-1185">Reference proteome</keyword>
<proteinExistence type="predicted"/>
<gene>
    <name evidence="1" type="ORF">LZC94_47240</name>
</gene>
<reference evidence="1 2" key="1">
    <citation type="submission" date="2021-12" db="EMBL/GenBank/DDBJ databases">
        <title>Discovery of the Pendulisporaceae a myxobacterial family with distinct sporulation behavior and unique specialized metabolism.</title>
        <authorList>
            <person name="Garcia R."/>
            <person name="Popoff A."/>
            <person name="Bader C.D."/>
            <person name="Loehr J."/>
            <person name="Walesch S."/>
            <person name="Walt C."/>
            <person name="Boldt J."/>
            <person name="Bunk B."/>
            <person name="Haeckl F.J.F.P.J."/>
            <person name="Gunesch A.P."/>
            <person name="Birkelbach J."/>
            <person name="Nuebel U."/>
            <person name="Pietschmann T."/>
            <person name="Bach T."/>
            <person name="Mueller R."/>
        </authorList>
    </citation>
    <scope>NUCLEOTIDE SEQUENCE [LARGE SCALE GENOMIC DNA]</scope>
    <source>
        <strain evidence="1 2">MSr11954</strain>
    </source>
</reference>
<sequence>MKGLLLLGKGLAREPASKGASDEEALEDEYLQMAYEALNKKDPKAFAKHMKSAIRECLGKYQNEEE</sequence>
<accession>A0ABZ2M214</accession>
<evidence type="ECO:0000313" key="2">
    <source>
        <dbReference type="Proteomes" id="UP001370348"/>
    </source>
</evidence>
<name>A0ABZ2M214_9BACT</name>
<organism evidence="1 2">
    <name type="scientific">Pendulispora albinea</name>
    <dbReference type="NCBI Taxonomy" id="2741071"/>
    <lineage>
        <taxon>Bacteria</taxon>
        <taxon>Pseudomonadati</taxon>
        <taxon>Myxococcota</taxon>
        <taxon>Myxococcia</taxon>
        <taxon>Myxococcales</taxon>
        <taxon>Sorangiineae</taxon>
        <taxon>Pendulisporaceae</taxon>
        <taxon>Pendulispora</taxon>
    </lineage>
</organism>
<dbReference type="RefSeq" id="WP_394825031.1">
    <property type="nucleotide sequence ID" value="NZ_CP089984.1"/>
</dbReference>
<dbReference type="Proteomes" id="UP001370348">
    <property type="component" value="Chromosome"/>
</dbReference>
<evidence type="ECO:0000313" key="1">
    <source>
        <dbReference type="EMBL" id="WXB15405.1"/>
    </source>
</evidence>
<dbReference type="EMBL" id="CP089984">
    <property type="protein sequence ID" value="WXB15405.1"/>
    <property type="molecule type" value="Genomic_DNA"/>
</dbReference>
<protein>
    <submittedName>
        <fullName evidence="1">Uncharacterized protein</fullName>
    </submittedName>
</protein>